<dbReference type="Proteomes" id="UP000790377">
    <property type="component" value="Unassembled WGS sequence"/>
</dbReference>
<comment type="caution">
    <text evidence="1">The sequence shown here is derived from an EMBL/GenBank/DDBJ whole genome shotgun (WGS) entry which is preliminary data.</text>
</comment>
<evidence type="ECO:0000313" key="1">
    <source>
        <dbReference type="EMBL" id="KAH7902900.1"/>
    </source>
</evidence>
<protein>
    <submittedName>
        <fullName evidence="1">Uncharacterized protein</fullName>
    </submittedName>
</protein>
<accession>A0ACB7ZP93</accession>
<proteinExistence type="predicted"/>
<sequence>MDPPALPPPSSPSRSMAKVRNFAGFVFNNPPPSIRDLDAYLDHVRLAVLYLLGLVGLLLLPTETSVFNDSLQQVQEWLDPLPTSTLAEFAHWLPIGAAARLESSLAPPAPAVAAPSQAVVVYQPRVLPAENALESMENDVVEADAEGEDKVTVTGERIASPDIAMPDIVVKTEPGLPPSPSPDSPTAGDESDELISFASSRTPSPAPGKPFKFRSTRAVCARLAFCKDKPGRDVRYPVVGQAGALGKRQAASCWRCAEKFGTKFACYAMASSPVYDPSVPATHLACYKCVQDRSTCDFRAALPGPFYPNPHPNAPVAGAPPAPKKPSRKRREAPVPESVSTRVVHVSSAGPSKAADTSARPSKRRRASTLLTITVKPRPSSSLPSSSLASTAEQLTMRGAVDTLERELADWRASTDHFERASEETLRLLRSLVPSDPADSAPESKSKGKGKRKAD</sequence>
<keyword evidence="2" id="KW-1185">Reference proteome</keyword>
<dbReference type="EMBL" id="MU269415">
    <property type="protein sequence ID" value="KAH7902900.1"/>
    <property type="molecule type" value="Genomic_DNA"/>
</dbReference>
<gene>
    <name evidence="1" type="ORF">BJ138DRAFT_1120965</name>
</gene>
<name>A0ACB7ZP93_9AGAM</name>
<evidence type="ECO:0000313" key="2">
    <source>
        <dbReference type="Proteomes" id="UP000790377"/>
    </source>
</evidence>
<organism evidence="1 2">
    <name type="scientific">Hygrophoropsis aurantiaca</name>
    <dbReference type="NCBI Taxonomy" id="72124"/>
    <lineage>
        <taxon>Eukaryota</taxon>
        <taxon>Fungi</taxon>
        <taxon>Dikarya</taxon>
        <taxon>Basidiomycota</taxon>
        <taxon>Agaricomycotina</taxon>
        <taxon>Agaricomycetes</taxon>
        <taxon>Agaricomycetidae</taxon>
        <taxon>Boletales</taxon>
        <taxon>Coniophorineae</taxon>
        <taxon>Hygrophoropsidaceae</taxon>
        <taxon>Hygrophoropsis</taxon>
    </lineage>
</organism>
<reference evidence="1" key="1">
    <citation type="journal article" date="2021" name="New Phytol.">
        <title>Evolutionary innovations through gain and loss of genes in the ectomycorrhizal Boletales.</title>
        <authorList>
            <person name="Wu G."/>
            <person name="Miyauchi S."/>
            <person name="Morin E."/>
            <person name="Kuo A."/>
            <person name="Drula E."/>
            <person name="Varga T."/>
            <person name="Kohler A."/>
            <person name="Feng B."/>
            <person name="Cao Y."/>
            <person name="Lipzen A."/>
            <person name="Daum C."/>
            <person name="Hundley H."/>
            <person name="Pangilinan J."/>
            <person name="Johnson J."/>
            <person name="Barry K."/>
            <person name="LaButti K."/>
            <person name="Ng V."/>
            <person name="Ahrendt S."/>
            <person name="Min B."/>
            <person name="Choi I.G."/>
            <person name="Park H."/>
            <person name="Plett J.M."/>
            <person name="Magnuson J."/>
            <person name="Spatafora J.W."/>
            <person name="Nagy L.G."/>
            <person name="Henrissat B."/>
            <person name="Grigoriev I.V."/>
            <person name="Yang Z.L."/>
            <person name="Xu J."/>
            <person name="Martin F.M."/>
        </authorList>
    </citation>
    <scope>NUCLEOTIDE SEQUENCE</scope>
    <source>
        <strain evidence="1">ATCC 28755</strain>
    </source>
</reference>